<proteinExistence type="predicted"/>
<evidence type="ECO:0000313" key="2">
    <source>
        <dbReference type="EMBL" id="CAH9126432.1"/>
    </source>
</evidence>
<evidence type="ECO:0000256" key="1">
    <source>
        <dbReference type="SAM" id="MobiDB-lite"/>
    </source>
</evidence>
<feature type="compositionally biased region" description="Low complexity" evidence="1">
    <location>
        <begin position="241"/>
        <end position="273"/>
    </location>
</feature>
<comment type="caution">
    <text evidence="2">The sequence shown here is derived from an EMBL/GenBank/DDBJ whole genome shotgun (WGS) entry which is preliminary data.</text>
</comment>
<feature type="region of interest" description="Disordered" evidence="1">
    <location>
        <begin position="387"/>
        <end position="416"/>
    </location>
</feature>
<dbReference type="Proteomes" id="UP001152523">
    <property type="component" value="Unassembled WGS sequence"/>
</dbReference>
<feature type="compositionally biased region" description="Polar residues" evidence="1">
    <location>
        <begin position="168"/>
        <end position="185"/>
    </location>
</feature>
<name>A0AAV0ET44_9ASTE</name>
<gene>
    <name evidence="2" type="ORF">CEPIT_LOCUS27532</name>
</gene>
<feature type="compositionally biased region" description="Low complexity" evidence="1">
    <location>
        <begin position="396"/>
        <end position="410"/>
    </location>
</feature>
<feature type="region of interest" description="Disordered" evidence="1">
    <location>
        <begin position="447"/>
        <end position="512"/>
    </location>
</feature>
<keyword evidence="3" id="KW-1185">Reference proteome</keyword>
<dbReference type="AlphaFoldDB" id="A0AAV0ET44"/>
<feature type="compositionally biased region" description="Polar residues" evidence="1">
    <location>
        <begin position="229"/>
        <end position="240"/>
    </location>
</feature>
<accession>A0AAV0ET44</accession>
<organism evidence="2 3">
    <name type="scientific">Cuscuta epithymum</name>
    <dbReference type="NCBI Taxonomy" id="186058"/>
    <lineage>
        <taxon>Eukaryota</taxon>
        <taxon>Viridiplantae</taxon>
        <taxon>Streptophyta</taxon>
        <taxon>Embryophyta</taxon>
        <taxon>Tracheophyta</taxon>
        <taxon>Spermatophyta</taxon>
        <taxon>Magnoliopsida</taxon>
        <taxon>eudicotyledons</taxon>
        <taxon>Gunneridae</taxon>
        <taxon>Pentapetalae</taxon>
        <taxon>asterids</taxon>
        <taxon>lamiids</taxon>
        <taxon>Solanales</taxon>
        <taxon>Convolvulaceae</taxon>
        <taxon>Cuscuteae</taxon>
        <taxon>Cuscuta</taxon>
        <taxon>Cuscuta subgen. Cuscuta</taxon>
    </lineage>
</organism>
<protein>
    <submittedName>
        <fullName evidence="2">Uncharacterized protein</fullName>
    </submittedName>
</protein>
<dbReference type="GO" id="GO:0043622">
    <property type="term" value="P:cortical microtubule organization"/>
    <property type="evidence" value="ECO:0007669"/>
    <property type="project" value="TreeGrafter"/>
</dbReference>
<dbReference type="PANTHER" id="PTHR31949:SF20">
    <property type="entry name" value="OS01G0141900 PROTEIN"/>
    <property type="match status" value="1"/>
</dbReference>
<feature type="compositionally biased region" description="Low complexity" evidence="1">
    <location>
        <begin position="186"/>
        <end position="195"/>
    </location>
</feature>
<feature type="compositionally biased region" description="Polar residues" evidence="1">
    <location>
        <begin position="447"/>
        <end position="469"/>
    </location>
</feature>
<dbReference type="PANTHER" id="PTHR31949">
    <property type="entry name" value="GASTRIC MUCIN-LIKE PROTEIN"/>
    <property type="match status" value="1"/>
</dbReference>
<feature type="region of interest" description="Disordered" evidence="1">
    <location>
        <begin position="118"/>
        <end position="354"/>
    </location>
</feature>
<feature type="compositionally biased region" description="Low complexity" evidence="1">
    <location>
        <begin position="475"/>
        <end position="487"/>
    </location>
</feature>
<dbReference type="GO" id="GO:0055028">
    <property type="term" value="C:cortical microtubule"/>
    <property type="evidence" value="ECO:0007669"/>
    <property type="project" value="TreeGrafter"/>
</dbReference>
<feature type="compositionally biased region" description="Polar residues" evidence="1">
    <location>
        <begin position="206"/>
        <end position="221"/>
    </location>
</feature>
<dbReference type="EMBL" id="CAMAPF010000942">
    <property type="protein sequence ID" value="CAH9126432.1"/>
    <property type="molecule type" value="Genomic_DNA"/>
</dbReference>
<feature type="compositionally biased region" description="Low complexity" evidence="1">
    <location>
        <begin position="149"/>
        <end position="167"/>
    </location>
</feature>
<sequence length="512" mass="54659">MGSLRSSVMVDKEEELVMFNEMRRREKEQDNLLLLQKPDDFDDLLGSKDLNSSFLNDGAYMPAQKTVSDELLNSDNDKNDYDWLISPPGTPLFPSLEMESQKTVMSQLGTLKARPTALKSRLANPPGPTVGNNLTLRHPPSSSPGLNTSIPSFRRPSSPGGSRPLSSTNRPTQTTSTKPQLNNTVSKTSTSTKSSRAVTPTRGLPSPSTKPMVNPRSSIPTRQPIPGSKPTSRAATPTRQPSSSSIASKSSTAASPATKKNAPQSAGSPSVKPKPWKPSDIPGLSLNAPANLMTSIPPDRPPVSRGRPGIPGPRSSSVESVGNGRVRRQSCSPARGRPPNRTIANGSGSSVPIPAMSRLHAKANHNVSPVLVGAKMVERVVNMRKLVPPRQDEKQSPNSNISAKSSSPKSLGFGRNLSKKSLDMAIRHMDIRRAVPSNLRPSMANISASSRHSLRTEPSGTNRSVTISGSPHAMSSNASSEVSVNNAPCRDANEVDGDDISSYKVAQFSDSR</sequence>
<evidence type="ECO:0000313" key="3">
    <source>
        <dbReference type="Proteomes" id="UP001152523"/>
    </source>
</evidence>
<reference evidence="2" key="1">
    <citation type="submission" date="2022-07" db="EMBL/GenBank/DDBJ databases">
        <authorList>
            <person name="Macas J."/>
            <person name="Novak P."/>
            <person name="Neumann P."/>
        </authorList>
    </citation>
    <scope>NUCLEOTIDE SEQUENCE</scope>
</reference>